<proteinExistence type="predicted"/>
<protein>
    <submittedName>
        <fullName evidence="1">Uncharacterized protein</fullName>
    </submittedName>
</protein>
<name>A0A4U0VA55_9PEZI</name>
<reference evidence="1 2" key="1">
    <citation type="submission" date="2017-03" db="EMBL/GenBank/DDBJ databases">
        <title>Genomes of endolithic fungi from Antarctica.</title>
        <authorList>
            <person name="Coleine C."/>
            <person name="Masonjones S."/>
            <person name="Stajich J.E."/>
        </authorList>
    </citation>
    <scope>NUCLEOTIDE SEQUENCE [LARGE SCALE GENOMIC DNA]</scope>
    <source>
        <strain evidence="1 2">CCFEE 5311</strain>
    </source>
</reference>
<sequence length="122" mass="13605">MLRIRPKIILLGNTVSLEELESTPLTAIKELAALKAQVNDLIATIGYLSAKKRAQVSSDDKDVIIIKKDNVIAKDIIKEAPIDKYYYNSEALYIDIKTQTAKINLEKAIRLGNAKEYTRGSV</sequence>
<evidence type="ECO:0000313" key="2">
    <source>
        <dbReference type="Proteomes" id="UP000310066"/>
    </source>
</evidence>
<dbReference type="Proteomes" id="UP000310066">
    <property type="component" value="Unassembled WGS sequence"/>
</dbReference>
<accession>A0A4U0VA55</accession>
<gene>
    <name evidence="1" type="ORF">B0A54_04478</name>
</gene>
<comment type="caution">
    <text evidence="1">The sequence shown here is derived from an EMBL/GenBank/DDBJ whole genome shotgun (WGS) entry which is preliminary data.</text>
</comment>
<dbReference type="EMBL" id="NAJP01000012">
    <property type="protein sequence ID" value="TKA45382.1"/>
    <property type="molecule type" value="Genomic_DNA"/>
</dbReference>
<dbReference type="AlphaFoldDB" id="A0A4U0VA55"/>
<evidence type="ECO:0000313" key="1">
    <source>
        <dbReference type="EMBL" id="TKA45382.1"/>
    </source>
</evidence>
<organism evidence="1 2">
    <name type="scientific">Friedmanniomyces endolithicus</name>
    <dbReference type="NCBI Taxonomy" id="329885"/>
    <lineage>
        <taxon>Eukaryota</taxon>
        <taxon>Fungi</taxon>
        <taxon>Dikarya</taxon>
        <taxon>Ascomycota</taxon>
        <taxon>Pezizomycotina</taxon>
        <taxon>Dothideomycetes</taxon>
        <taxon>Dothideomycetidae</taxon>
        <taxon>Mycosphaerellales</taxon>
        <taxon>Teratosphaeriaceae</taxon>
        <taxon>Friedmanniomyces</taxon>
    </lineage>
</organism>